<dbReference type="InterPro" id="IPR029483">
    <property type="entry name" value="GH97_C"/>
</dbReference>
<dbReference type="GO" id="GO:0030246">
    <property type="term" value="F:carbohydrate binding"/>
    <property type="evidence" value="ECO:0007669"/>
    <property type="project" value="InterPro"/>
</dbReference>
<dbReference type="InterPro" id="IPR014718">
    <property type="entry name" value="GH-type_carb-bd"/>
</dbReference>
<dbReference type="AlphaFoldDB" id="A0A841EMM5"/>
<dbReference type="SUPFAM" id="SSF51445">
    <property type="entry name" value="(Trans)glycosidases"/>
    <property type="match status" value="1"/>
</dbReference>
<evidence type="ECO:0008006" key="12">
    <source>
        <dbReference type="Google" id="ProtNLM"/>
    </source>
</evidence>
<feature type="domain" description="Glycosyl-hydrolase 97 N-terminal" evidence="8">
    <location>
        <begin position="24"/>
        <end position="286"/>
    </location>
</feature>
<evidence type="ECO:0000256" key="5">
    <source>
        <dbReference type="ARBA" id="ARBA00023295"/>
    </source>
</evidence>
<feature type="domain" description="Glycosyl-hydrolase 97 catalytic" evidence="7">
    <location>
        <begin position="303"/>
        <end position="457"/>
    </location>
</feature>
<feature type="domain" description="Glycosyl-hydrolase 97 C-terminal oligomerisation" evidence="9">
    <location>
        <begin position="550"/>
        <end position="638"/>
    </location>
</feature>
<dbReference type="RefSeq" id="WP_184137124.1">
    <property type="nucleotide sequence ID" value="NZ_JACHKT010000043.1"/>
</dbReference>
<dbReference type="EMBL" id="JACHKT010000043">
    <property type="protein sequence ID" value="MBB6005367.1"/>
    <property type="molecule type" value="Genomic_DNA"/>
</dbReference>
<dbReference type="InterPro" id="IPR052720">
    <property type="entry name" value="Glycosyl_hydrolase_97"/>
</dbReference>
<comment type="cofactor">
    <cofactor evidence="1">
        <name>Ca(2+)</name>
        <dbReference type="ChEBI" id="CHEBI:29108"/>
    </cofactor>
</comment>
<dbReference type="Gene3D" id="2.60.40.1180">
    <property type="entry name" value="Golgi alpha-mannosidase II"/>
    <property type="match status" value="1"/>
</dbReference>
<dbReference type="Pfam" id="PF14509">
    <property type="entry name" value="GH97_C"/>
    <property type="match status" value="1"/>
</dbReference>
<evidence type="ECO:0000259" key="8">
    <source>
        <dbReference type="Pfam" id="PF14508"/>
    </source>
</evidence>
<evidence type="ECO:0000259" key="7">
    <source>
        <dbReference type="Pfam" id="PF10566"/>
    </source>
</evidence>
<dbReference type="InterPro" id="IPR019563">
    <property type="entry name" value="GH97_catalytic"/>
</dbReference>
<keyword evidence="6" id="KW-0732">Signal</keyword>
<dbReference type="PANTHER" id="PTHR35803">
    <property type="entry name" value="GLUCAN 1,4-ALPHA-GLUCOSIDASE SUSB-RELATED"/>
    <property type="match status" value="1"/>
</dbReference>
<evidence type="ECO:0000256" key="4">
    <source>
        <dbReference type="ARBA" id="ARBA00022837"/>
    </source>
</evidence>
<evidence type="ECO:0000256" key="1">
    <source>
        <dbReference type="ARBA" id="ARBA00001913"/>
    </source>
</evidence>
<dbReference type="Proteomes" id="UP000524404">
    <property type="component" value="Unassembled WGS sequence"/>
</dbReference>
<dbReference type="Pfam" id="PF14508">
    <property type="entry name" value="GH97_N"/>
    <property type="match status" value="1"/>
</dbReference>
<keyword evidence="4" id="KW-0106">Calcium</keyword>
<feature type="chain" id="PRO_5032495661" description="Glycosyl-hydrolase 97 C-terminal, oligomerisation" evidence="6">
    <location>
        <begin position="22"/>
        <end position="639"/>
    </location>
</feature>
<proteinExistence type="predicted"/>
<dbReference type="InterPro" id="IPR017853">
    <property type="entry name" value="GH"/>
</dbReference>
<dbReference type="Gene3D" id="3.20.20.70">
    <property type="entry name" value="Aldolase class I"/>
    <property type="match status" value="1"/>
</dbReference>
<organism evidence="10 11">
    <name type="scientific">Arcicella rosea</name>
    <dbReference type="NCBI Taxonomy" id="502909"/>
    <lineage>
        <taxon>Bacteria</taxon>
        <taxon>Pseudomonadati</taxon>
        <taxon>Bacteroidota</taxon>
        <taxon>Cytophagia</taxon>
        <taxon>Cytophagales</taxon>
        <taxon>Flectobacillaceae</taxon>
        <taxon>Arcicella</taxon>
    </lineage>
</organism>
<dbReference type="InterPro" id="IPR013785">
    <property type="entry name" value="Aldolase_TIM"/>
</dbReference>
<dbReference type="InterPro" id="IPR013780">
    <property type="entry name" value="Glyco_hydro_b"/>
</dbReference>
<evidence type="ECO:0000256" key="3">
    <source>
        <dbReference type="ARBA" id="ARBA00022801"/>
    </source>
</evidence>
<dbReference type="Gene3D" id="2.70.98.10">
    <property type="match status" value="1"/>
</dbReference>
<feature type="signal peptide" evidence="6">
    <location>
        <begin position="1"/>
        <end position="21"/>
    </location>
</feature>
<sequence length="639" mass="71956">MNLKSSLQVFLLLLLSFGTFSQKVFSPNRQIVVDFSVKNQQAKYSVSFQGKTVLASSSLGLIREDGDFSKGLLLLSSTKPTLVKDQYSIKTNKKSNITYTANRQVFKLKNADGKKIDIIFQVSNDGVAFRYFFPEKSTDIKKISEEITSFKFPEATKAWLQPMSDAQTGWEHCHPSYEEFYEKNILAGIISPIKAGWVYPALFQSNGSWVLLTEAGLDGTYCATRLRAESPNNEYKIGFPQAPEVFTGGELNPQSSLPWLSPWRVITVGSLKTITESTLGTDLAQPAVKMDTSFIQTGKSSWSWIIKKDESVNFETTKDYIDFAAKMHWEYCLIDADWDTRIGYDKIKWLADYAKNQKVKLILWYNSAGDWNTVKYHPKGLLLTHEGRMKEFKRIQEMGIAGVKIDFFGGDGQSMIKYYLTILEDAAQAKLLVNFHGATLPRGWHRTYPNLMSAEAVKGFEMVTFDQKAADEQPAHCTTLPFTRNAFDPMDFTPMNLYKVPNIQRRTTTAFELALSVVFISGIQHFAEEPEGMAHVPAFAQQYLQTLPSTWDETRFIDGFPGKLFVVARKSGNKWYVTGINGEGIAKDLNLDLSFLKNKKGQLISDDEQTLLKETALNISSSSTKISLKANGGFVAVFE</sequence>
<evidence type="ECO:0000259" key="9">
    <source>
        <dbReference type="Pfam" id="PF14509"/>
    </source>
</evidence>
<keyword evidence="3" id="KW-0378">Hydrolase</keyword>
<evidence type="ECO:0000256" key="6">
    <source>
        <dbReference type="SAM" id="SignalP"/>
    </source>
</evidence>
<gene>
    <name evidence="10" type="ORF">HNP25_004041</name>
</gene>
<keyword evidence="5" id="KW-0326">Glycosidase</keyword>
<dbReference type="InterPro" id="IPR029486">
    <property type="entry name" value="GH97_N"/>
</dbReference>
<dbReference type="PANTHER" id="PTHR35803:SF2">
    <property type="entry name" value="RETAINING ALPHA-GALACTOSIDASE"/>
    <property type="match status" value="1"/>
</dbReference>
<evidence type="ECO:0000313" key="10">
    <source>
        <dbReference type="EMBL" id="MBB6005367.1"/>
    </source>
</evidence>
<evidence type="ECO:0000313" key="11">
    <source>
        <dbReference type="Proteomes" id="UP000524404"/>
    </source>
</evidence>
<evidence type="ECO:0000256" key="2">
    <source>
        <dbReference type="ARBA" id="ARBA00011245"/>
    </source>
</evidence>
<comment type="caution">
    <text evidence="10">The sequence shown here is derived from an EMBL/GenBank/DDBJ whole genome shotgun (WGS) entry which is preliminary data.</text>
</comment>
<name>A0A841EMM5_9BACT</name>
<protein>
    <recommendedName>
        <fullName evidence="12">Glycosyl-hydrolase 97 C-terminal, oligomerisation</fullName>
    </recommendedName>
</protein>
<dbReference type="GO" id="GO:0016798">
    <property type="term" value="F:hydrolase activity, acting on glycosyl bonds"/>
    <property type="evidence" value="ECO:0007669"/>
    <property type="project" value="UniProtKB-KW"/>
</dbReference>
<dbReference type="Pfam" id="PF10566">
    <property type="entry name" value="Glyco_hydro_97"/>
    <property type="match status" value="1"/>
</dbReference>
<reference evidence="10 11" key="1">
    <citation type="submission" date="2020-08" db="EMBL/GenBank/DDBJ databases">
        <title>Functional genomics of gut bacteria from endangered species of beetles.</title>
        <authorList>
            <person name="Carlos-Shanley C."/>
        </authorList>
    </citation>
    <scope>NUCLEOTIDE SEQUENCE [LARGE SCALE GENOMIC DNA]</scope>
    <source>
        <strain evidence="10 11">S00070</strain>
    </source>
</reference>
<keyword evidence="11" id="KW-1185">Reference proteome</keyword>
<comment type="subunit">
    <text evidence="2">Monomer.</text>
</comment>
<accession>A0A841EMM5</accession>